<dbReference type="OrthoDB" id="9804645at2"/>
<dbReference type="InterPro" id="IPR005467">
    <property type="entry name" value="His_kinase_dom"/>
</dbReference>
<dbReference type="GO" id="GO:0005886">
    <property type="term" value="C:plasma membrane"/>
    <property type="evidence" value="ECO:0007669"/>
    <property type="project" value="TreeGrafter"/>
</dbReference>
<comment type="subcellular location">
    <subcellularLocation>
        <location evidence="2">Membrane</location>
    </subcellularLocation>
</comment>
<protein>
    <recommendedName>
        <fullName evidence="3">histidine kinase</fullName>
        <ecNumber evidence="3">2.7.13.3</ecNumber>
    </recommendedName>
</protein>
<comment type="catalytic activity">
    <reaction evidence="1">
        <text>ATP + protein L-histidine = ADP + protein N-phospho-L-histidine.</text>
        <dbReference type="EC" id="2.7.13.3"/>
    </reaction>
</comment>
<name>A0A3L8PZ51_9GAMM</name>
<keyword evidence="4" id="KW-0597">Phosphoprotein</keyword>
<dbReference type="Gene3D" id="3.30.565.10">
    <property type="entry name" value="Histidine kinase-like ATPase, C-terminal domain"/>
    <property type="match status" value="1"/>
</dbReference>
<evidence type="ECO:0000256" key="6">
    <source>
        <dbReference type="ARBA" id="ARBA00022692"/>
    </source>
</evidence>
<keyword evidence="8 11" id="KW-1133">Transmembrane helix</keyword>
<evidence type="ECO:0000256" key="8">
    <source>
        <dbReference type="ARBA" id="ARBA00022989"/>
    </source>
</evidence>
<accession>A0A3L8PZ51</accession>
<dbReference type="SMART" id="SM00387">
    <property type="entry name" value="HATPase_c"/>
    <property type="match status" value="1"/>
</dbReference>
<dbReference type="Pfam" id="PF02518">
    <property type="entry name" value="HATPase_c"/>
    <property type="match status" value="1"/>
</dbReference>
<dbReference type="Gene3D" id="6.10.340.10">
    <property type="match status" value="1"/>
</dbReference>
<dbReference type="Pfam" id="PF00512">
    <property type="entry name" value="HisKA"/>
    <property type="match status" value="1"/>
</dbReference>
<dbReference type="AlphaFoldDB" id="A0A3L8PZ51"/>
<dbReference type="PANTHER" id="PTHR45436">
    <property type="entry name" value="SENSOR HISTIDINE KINASE YKOH"/>
    <property type="match status" value="1"/>
</dbReference>
<evidence type="ECO:0000256" key="5">
    <source>
        <dbReference type="ARBA" id="ARBA00022679"/>
    </source>
</evidence>
<dbReference type="InterPro" id="IPR003660">
    <property type="entry name" value="HAMP_dom"/>
</dbReference>
<dbReference type="Gene3D" id="1.10.287.130">
    <property type="match status" value="1"/>
</dbReference>
<dbReference type="InterPro" id="IPR036097">
    <property type="entry name" value="HisK_dim/P_sf"/>
</dbReference>
<dbReference type="InterPro" id="IPR050428">
    <property type="entry name" value="TCS_sensor_his_kinase"/>
</dbReference>
<dbReference type="RefSeq" id="WP_121838021.1">
    <property type="nucleotide sequence ID" value="NZ_ML014761.1"/>
</dbReference>
<keyword evidence="9" id="KW-0902">Two-component regulatory system</keyword>
<dbReference type="InterPro" id="IPR003661">
    <property type="entry name" value="HisK_dim/P_dom"/>
</dbReference>
<keyword evidence="6 11" id="KW-0812">Transmembrane</keyword>
<dbReference type="PANTHER" id="PTHR45436:SF8">
    <property type="entry name" value="HISTIDINE KINASE"/>
    <property type="match status" value="1"/>
</dbReference>
<evidence type="ECO:0000313" key="14">
    <source>
        <dbReference type="EMBL" id="RLV60746.1"/>
    </source>
</evidence>
<evidence type="ECO:0000259" key="12">
    <source>
        <dbReference type="PROSITE" id="PS50109"/>
    </source>
</evidence>
<evidence type="ECO:0000256" key="4">
    <source>
        <dbReference type="ARBA" id="ARBA00022553"/>
    </source>
</evidence>
<comment type="caution">
    <text evidence="14">The sequence shown here is derived from an EMBL/GenBank/DDBJ whole genome shotgun (WGS) entry which is preliminary data.</text>
</comment>
<dbReference type="SUPFAM" id="SSF158472">
    <property type="entry name" value="HAMP domain-like"/>
    <property type="match status" value="1"/>
</dbReference>
<dbReference type="Proteomes" id="UP000281474">
    <property type="component" value="Unassembled WGS sequence"/>
</dbReference>
<dbReference type="InterPro" id="IPR003594">
    <property type="entry name" value="HATPase_dom"/>
</dbReference>
<keyword evidence="5" id="KW-0808">Transferase</keyword>
<dbReference type="EC" id="2.7.13.3" evidence="3"/>
<dbReference type="SUPFAM" id="SSF55874">
    <property type="entry name" value="ATPase domain of HSP90 chaperone/DNA topoisomerase II/histidine kinase"/>
    <property type="match status" value="1"/>
</dbReference>
<evidence type="ECO:0000313" key="15">
    <source>
        <dbReference type="Proteomes" id="UP000281474"/>
    </source>
</evidence>
<dbReference type="SUPFAM" id="SSF47384">
    <property type="entry name" value="Homodimeric domain of signal transducing histidine kinase"/>
    <property type="match status" value="1"/>
</dbReference>
<evidence type="ECO:0000256" key="3">
    <source>
        <dbReference type="ARBA" id="ARBA00012438"/>
    </source>
</evidence>
<dbReference type="PROSITE" id="PS50109">
    <property type="entry name" value="HIS_KIN"/>
    <property type="match status" value="1"/>
</dbReference>
<dbReference type="GO" id="GO:0000155">
    <property type="term" value="F:phosphorelay sensor kinase activity"/>
    <property type="evidence" value="ECO:0007669"/>
    <property type="project" value="InterPro"/>
</dbReference>
<keyword evidence="10 11" id="KW-0472">Membrane</keyword>
<gene>
    <name evidence="14" type="ORF">D5018_05590</name>
</gene>
<evidence type="ECO:0000259" key="13">
    <source>
        <dbReference type="PROSITE" id="PS50885"/>
    </source>
</evidence>
<dbReference type="EMBL" id="QZEI01000012">
    <property type="protein sequence ID" value="RLV60746.1"/>
    <property type="molecule type" value="Genomic_DNA"/>
</dbReference>
<dbReference type="CDD" id="cd00082">
    <property type="entry name" value="HisKA"/>
    <property type="match status" value="1"/>
</dbReference>
<evidence type="ECO:0000256" key="11">
    <source>
        <dbReference type="SAM" id="Phobius"/>
    </source>
</evidence>
<dbReference type="PROSITE" id="PS50885">
    <property type="entry name" value="HAMP"/>
    <property type="match status" value="1"/>
</dbReference>
<proteinExistence type="predicted"/>
<feature type="domain" description="Histidine kinase" evidence="12">
    <location>
        <begin position="215"/>
        <end position="418"/>
    </location>
</feature>
<keyword evidence="7 14" id="KW-0418">Kinase</keyword>
<feature type="domain" description="HAMP" evidence="13">
    <location>
        <begin position="154"/>
        <end position="207"/>
    </location>
</feature>
<evidence type="ECO:0000256" key="10">
    <source>
        <dbReference type="ARBA" id="ARBA00023136"/>
    </source>
</evidence>
<organism evidence="14 15">
    <name type="scientific">Parashewanella curva</name>
    <dbReference type="NCBI Taxonomy" id="2338552"/>
    <lineage>
        <taxon>Bacteria</taxon>
        <taxon>Pseudomonadati</taxon>
        <taxon>Pseudomonadota</taxon>
        <taxon>Gammaproteobacteria</taxon>
        <taxon>Alteromonadales</taxon>
        <taxon>Shewanellaceae</taxon>
        <taxon>Parashewanella</taxon>
    </lineage>
</organism>
<evidence type="ECO:0000256" key="2">
    <source>
        <dbReference type="ARBA" id="ARBA00004370"/>
    </source>
</evidence>
<sequence length="418" mass="47083">MTLIIGALLFGLYKQLNMEQNYQVSENLQSQAQHYQQLSRTVSRDKFAEQISRADSKAVLVAWKDGKSVIGALSFMPDDMPYLPKTKDFPILTTGPDKLHILTGGIVNTKYGNILIANRTDHFSAMLDKFVSASATAIMVTIIVALAMGYVFSKTILSRLTHYNRLSEEIEQGRYDTRFPLSWRNDEFDVLANQFNKVLDTLENNLMAIRGITDNIAHDLRTPLSHLRIGIEQLINQPADNIHEHCANLLEELDHCLSTFDAMLSLTRIEEGQLELERQPVSLHTICHDLQDMAEALAEMNQQKLNIELGNDYTLNADKHLLFQALFNLVDNAIKYSGENATIEIHQDGCHLKIIDNGPGIPDEFKDKVFDRLVRLDPSRHHQGTGLGLSMVKAILTRHNANISLSDNHPGLIVSIDF</sequence>
<dbReference type="SMART" id="SM00388">
    <property type="entry name" value="HisKA"/>
    <property type="match status" value="1"/>
</dbReference>
<dbReference type="InterPro" id="IPR036890">
    <property type="entry name" value="HATPase_C_sf"/>
</dbReference>
<feature type="transmembrane region" description="Helical" evidence="11">
    <location>
        <begin position="130"/>
        <end position="152"/>
    </location>
</feature>
<dbReference type="InterPro" id="IPR004358">
    <property type="entry name" value="Sig_transdc_His_kin-like_C"/>
</dbReference>
<reference evidence="14 15" key="1">
    <citation type="submission" date="2018-09" db="EMBL/GenBank/DDBJ databases">
        <title>Phylogeny of the Shewanellaceae, and recommendation for two new genera, Pseudoshewanella and Parashewanella.</title>
        <authorList>
            <person name="Wang G."/>
        </authorList>
    </citation>
    <scope>NUCLEOTIDE SEQUENCE [LARGE SCALE GENOMIC DNA]</scope>
    <source>
        <strain evidence="14 15">C51</strain>
    </source>
</reference>
<evidence type="ECO:0000256" key="9">
    <source>
        <dbReference type="ARBA" id="ARBA00023012"/>
    </source>
</evidence>
<evidence type="ECO:0000256" key="7">
    <source>
        <dbReference type="ARBA" id="ARBA00022777"/>
    </source>
</evidence>
<keyword evidence="15" id="KW-1185">Reference proteome</keyword>
<dbReference type="PRINTS" id="PR00344">
    <property type="entry name" value="BCTRLSENSOR"/>
</dbReference>
<evidence type="ECO:0000256" key="1">
    <source>
        <dbReference type="ARBA" id="ARBA00000085"/>
    </source>
</evidence>
<dbReference type="CDD" id="cd06225">
    <property type="entry name" value="HAMP"/>
    <property type="match status" value="1"/>
</dbReference>
<dbReference type="Pfam" id="PF00672">
    <property type="entry name" value="HAMP"/>
    <property type="match status" value="1"/>
</dbReference>